<organism evidence="2 3">
    <name type="scientific">Candidatus Woesebacteria bacterium GW2011_GWC2_31_9</name>
    <dbReference type="NCBI Taxonomy" id="1618586"/>
    <lineage>
        <taxon>Bacteria</taxon>
        <taxon>Candidatus Woeseibacteriota</taxon>
    </lineage>
</organism>
<accession>A0A0F9YKW7</accession>
<protein>
    <recommendedName>
        <fullName evidence="1">Methyltransferase type 11 domain-containing protein</fullName>
    </recommendedName>
</protein>
<proteinExistence type="predicted"/>
<dbReference type="AlphaFoldDB" id="A0A0F9YKW7"/>
<reference evidence="2 3" key="1">
    <citation type="journal article" date="2015" name="Nature">
        <title>rRNA introns, odd ribosomes, and small enigmatic genomes across a large radiation of phyla.</title>
        <authorList>
            <person name="Brown C.T."/>
            <person name="Hug L.A."/>
            <person name="Thomas B.C."/>
            <person name="Sharon I."/>
            <person name="Castelle C.J."/>
            <person name="Singh A."/>
            <person name="Wilkins M.J."/>
            <person name="Williams K.H."/>
            <person name="Banfield J.F."/>
        </authorList>
    </citation>
    <scope>NUCLEOTIDE SEQUENCE [LARGE SCALE GENOMIC DNA]</scope>
</reference>
<evidence type="ECO:0000313" key="2">
    <source>
        <dbReference type="EMBL" id="KKP31883.1"/>
    </source>
</evidence>
<dbReference type="InterPro" id="IPR013216">
    <property type="entry name" value="Methyltransf_11"/>
</dbReference>
<evidence type="ECO:0000259" key="1">
    <source>
        <dbReference type="Pfam" id="PF08241"/>
    </source>
</evidence>
<dbReference type="CDD" id="cd02440">
    <property type="entry name" value="AdoMet_MTases"/>
    <property type="match status" value="1"/>
</dbReference>
<dbReference type="PANTHER" id="PTHR43861">
    <property type="entry name" value="TRANS-ACONITATE 2-METHYLTRANSFERASE-RELATED"/>
    <property type="match status" value="1"/>
</dbReference>
<dbReference type="InterPro" id="IPR029063">
    <property type="entry name" value="SAM-dependent_MTases_sf"/>
</dbReference>
<name>A0A0F9YKW7_9BACT</name>
<comment type="caution">
    <text evidence="2">The sequence shown here is derived from an EMBL/GenBank/DDBJ whole genome shotgun (WGS) entry which is preliminary data.</text>
</comment>
<dbReference type="Proteomes" id="UP000034803">
    <property type="component" value="Unassembled WGS sequence"/>
</dbReference>
<dbReference type="PANTHER" id="PTHR43861:SF6">
    <property type="entry name" value="METHYLTRANSFERASE TYPE 11"/>
    <property type="match status" value="1"/>
</dbReference>
<dbReference type="Pfam" id="PF08241">
    <property type="entry name" value="Methyltransf_11"/>
    <property type="match status" value="1"/>
</dbReference>
<feature type="domain" description="Methyltransferase type 11" evidence="1">
    <location>
        <begin position="58"/>
        <end position="152"/>
    </location>
</feature>
<dbReference type="SUPFAM" id="SSF53335">
    <property type="entry name" value="S-adenosyl-L-methionine-dependent methyltransferases"/>
    <property type="match status" value="1"/>
</dbReference>
<gene>
    <name evidence="2" type="ORF">UR21_C0004G0019</name>
</gene>
<dbReference type="Gene3D" id="3.40.50.150">
    <property type="entry name" value="Vaccinia Virus protein VP39"/>
    <property type="match status" value="1"/>
</dbReference>
<evidence type="ECO:0000313" key="3">
    <source>
        <dbReference type="Proteomes" id="UP000034803"/>
    </source>
</evidence>
<dbReference type="EMBL" id="LBOI01000004">
    <property type="protein sequence ID" value="KKP31883.1"/>
    <property type="molecule type" value="Genomic_DNA"/>
</dbReference>
<dbReference type="GO" id="GO:0008757">
    <property type="term" value="F:S-adenosylmethionine-dependent methyltransferase activity"/>
    <property type="evidence" value="ECO:0007669"/>
    <property type="project" value="InterPro"/>
</dbReference>
<sequence>MKLKRYCCQEDNLPNPNTDKFWDEKLKNNRKIILKSPVFIHKNKLIISQLKKISGNILDIGFGYGYIEYLIEKLNLNLSVYGIDISNYAINFAQKFYKGDFKKASIFKIPYKNNFFNCVLAIDILEHIPKNKIDISLLQIKKVLKNNGLLIVSVPLNESKKDKLLNGHLRIYNHNIIKNELKKSSFEIKKEIYLFAFKDRYFIKNLINKFLKVRKPNLVVLVAKKK</sequence>